<reference evidence="2 3" key="1">
    <citation type="submission" date="2010-12" db="EMBL/GenBank/DDBJ databases">
        <title>Whole genome sequence of Acidiphilium multivorum AIU301.</title>
        <authorList>
            <person name="Narita-Yamada S."/>
            <person name="Nakamura S."/>
            <person name="Ito N."/>
            <person name="Takarada H."/>
            <person name="Katano Y."/>
            <person name="Nakazawa H."/>
            <person name="Hosoyama A."/>
            <person name="Yamada R."/>
            <person name="Fujita N."/>
        </authorList>
    </citation>
    <scope>NUCLEOTIDE SEQUENCE [LARGE SCALE GENOMIC DNA]</scope>
    <source>
        <strain evidence="3">DSM 11245 / JCM 8867 / AIU301</strain>
    </source>
</reference>
<dbReference type="PANTHER" id="PTHR33498:SF1">
    <property type="entry name" value="TRANSPOSASE FOR INSERTION SEQUENCE ELEMENT IS1557"/>
    <property type="match status" value="1"/>
</dbReference>
<name>F0IZU0_ACIMA</name>
<sequence>MPSGVADPVGFAAESVETEGDTATIRVRAVAGRGICPNCGRASFRVHSRYHRRLADLPAGGRMVRLVVLARRFYCHEARCSRRIFAERFRELAPWARRTARLDTIVQHLGLALGGRPAAVLPGG</sequence>
<dbReference type="PANTHER" id="PTHR33498">
    <property type="entry name" value="TRANSPOSASE FOR INSERTION SEQUENCE ELEMENT IS1557"/>
    <property type="match status" value="1"/>
</dbReference>
<dbReference type="HOGENOM" id="CLU_1998943_0_0_5"/>
<protein>
    <recommendedName>
        <fullName evidence="1">Transposase IS204/IS1001/IS1096/IS1165 zinc-finger domain-containing protein</fullName>
    </recommendedName>
</protein>
<evidence type="ECO:0000313" key="3">
    <source>
        <dbReference type="Proteomes" id="UP000007100"/>
    </source>
</evidence>
<feature type="domain" description="Transposase IS204/IS1001/IS1096/IS1165 zinc-finger" evidence="1">
    <location>
        <begin position="34"/>
        <end position="80"/>
    </location>
</feature>
<dbReference type="KEGG" id="amv:ACMV_19530"/>
<dbReference type="InterPro" id="IPR029261">
    <property type="entry name" value="Transposase_Znf"/>
</dbReference>
<proteinExistence type="predicted"/>
<dbReference type="EMBL" id="AP012035">
    <property type="protein sequence ID" value="BAJ81300.1"/>
    <property type="molecule type" value="Genomic_DNA"/>
</dbReference>
<dbReference type="AlphaFoldDB" id="F0IZU0"/>
<gene>
    <name evidence="2" type="ordered locus">ACMV_19530</name>
</gene>
<evidence type="ECO:0000313" key="2">
    <source>
        <dbReference type="EMBL" id="BAJ81300.1"/>
    </source>
</evidence>
<evidence type="ECO:0000259" key="1">
    <source>
        <dbReference type="Pfam" id="PF14690"/>
    </source>
</evidence>
<dbReference type="Proteomes" id="UP000007100">
    <property type="component" value="Chromosome"/>
</dbReference>
<organism evidence="2 3">
    <name type="scientific">Acidiphilium multivorum (strain DSM 11245 / JCM 8867 / NBRC 100883 / AIU 301)</name>
    <dbReference type="NCBI Taxonomy" id="926570"/>
    <lineage>
        <taxon>Bacteria</taxon>
        <taxon>Pseudomonadati</taxon>
        <taxon>Pseudomonadota</taxon>
        <taxon>Alphaproteobacteria</taxon>
        <taxon>Acetobacterales</taxon>
        <taxon>Acidocellaceae</taxon>
        <taxon>Acidiphilium</taxon>
    </lineage>
</organism>
<dbReference type="InterPro" id="IPR047951">
    <property type="entry name" value="Transpos_ISL3"/>
</dbReference>
<dbReference type="Pfam" id="PF14690">
    <property type="entry name" value="Zn_ribbon_ISL3"/>
    <property type="match status" value="1"/>
</dbReference>
<keyword evidence="3" id="KW-1185">Reference proteome</keyword>
<accession>F0IZU0</accession>